<organism evidence="2 3">
    <name type="scientific">Azospirillum brasilense</name>
    <dbReference type="NCBI Taxonomy" id="192"/>
    <lineage>
        <taxon>Bacteria</taxon>
        <taxon>Pseudomonadati</taxon>
        <taxon>Pseudomonadota</taxon>
        <taxon>Alphaproteobacteria</taxon>
        <taxon>Rhodospirillales</taxon>
        <taxon>Azospirillaceae</taxon>
        <taxon>Azospirillum</taxon>
    </lineage>
</organism>
<feature type="region of interest" description="Disordered" evidence="1">
    <location>
        <begin position="52"/>
        <end position="112"/>
    </location>
</feature>
<evidence type="ECO:0000256" key="1">
    <source>
        <dbReference type="SAM" id="MobiDB-lite"/>
    </source>
</evidence>
<gene>
    <name evidence="2" type="ORF">FBZ83_105416</name>
</gene>
<dbReference type="RefSeq" id="WP_145683500.1">
    <property type="nucleotide sequence ID" value="NZ_VITH01000005.1"/>
</dbReference>
<proteinExistence type="predicted"/>
<protein>
    <submittedName>
        <fullName evidence="2">Uncharacterized protein</fullName>
    </submittedName>
</protein>
<name>A0A560CI52_AZOBR</name>
<dbReference type="AlphaFoldDB" id="A0A560CI52"/>
<dbReference type="EMBL" id="VITH01000005">
    <property type="protein sequence ID" value="TWA84534.1"/>
    <property type="molecule type" value="Genomic_DNA"/>
</dbReference>
<feature type="compositionally biased region" description="Basic residues" evidence="1">
    <location>
        <begin position="52"/>
        <end position="64"/>
    </location>
</feature>
<comment type="caution">
    <text evidence="2">The sequence shown here is derived from an EMBL/GenBank/DDBJ whole genome shotgun (WGS) entry which is preliminary data.</text>
</comment>
<reference evidence="2 3" key="1">
    <citation type="submission" date="2019-06" db="EMBL/GenBank/DDBJ databases">
        <title>Genomic Encyclopedia of Type Strains, Phase IV (KMG-V): Genome sequencing to study the core and pangenomes of soil and plant-associated prokaryotes.</title>
        <authorList>
            <person name="Whitman W."/>
        </authorList>
    </citation>
    <scope>NUCLEOTIDE SEQUENCE [LARGE SCALE GENOMIC DNA]</scope>
    <source>
        <strain evidence="2 3">BR 11650</strain>
    </source>
</reference>
<sequence length="112" mass="12248">MTRRFTRTALYDLVWSEPLSTLAPRFGISGVALAKACRAAGIPVPERDRWARKRADKPVRHRPLPPRAPGAPDSVVLGGGRWTGWSTSDDRSAPLPPPPVFEEDVPALTARV</sequence>
<evidence type="ECO:0000313" key="2">
    <source>
        <dbReference type="EMBL" id="TWA84534.1"/>
    </source>
</evidence>
<dbReference type="Proteomes" id="UP000318529">
    <property type="component" value="Unassembled WGS sequence"/>
</dbReference>
<evidence type="ECO:0000313" key="3">
    <source>
        <dbReference type="Proteomes" id="UP000318529"/>
    </source>
</evidence>
<accession>A0A560CI52</accession>